<name>A0A1X7SER0_AMPQE</name>
<organism evidence="1">
    <name type="scientific">Amphimedon queenslandica</name>
    <name type="common">Sponge</name>
    <dbReference type="NCBI Taxonomy" id="400682"/>
    <lineage>
        <taxon>Eukaryota</taxon>
        <taxon>Metazoa</taxon>
        <taxon>Porifera</taxon>
        <taxon>Demospongiae</taxon>
        <taxon>Heteroscleromorpha</taxon>
        <taxon>Haplosclerida</taxon>
        <taxon>Niphatidae</taxon>
        <taxon>Amphimedon</taxon>
    </lineage>
</organism>
<dbReference type="InParanoid" id="A0A1X7SER0"/>
<proteinExistence type="predicted"/>
<sequence>ASQAQFISCPISLSPAGQPFCMHDRASYQCRVDSADTLEWRVYNATEYLLGSSMYGPGASVGTIKSFGIDFTTNLTSTGSPIISDIAFRVKPYMINYTLECRALRSINNDTLATDTCPFVIG</sequence>
<accession>A0A1X7SER0</accession>
<evidence type="ECO:0000313" key="1">
    <source>
        <dbReference type="EnsemblMetazoa" id="Aqu2.1.00559_001"/>
    </source>
</evidence>
<reference evidence="1" key="1">
    <citation type="submission" date="2017-05" db="UniProtKB">
        <authorList>
            <consortium name="EnsemblMetazoa"/>
        </authorList>
    </citation>
    <scope>IDENTIFICATION</scope>
</reference>
<dbReference type="AlphaFoldDB" id="A0A1X7SER0"/>
<dbReference type="EnsemblMetazoa" id="Aqu2.1.00559_001">
    <property type="protein sequence ID" value="Aqu2.1.00559_001"/>
    <property type="gene ID" value="Aqu2.1.00559"/>
</dbReference>
<protein>
    <submittedName>
        <fullName evidence="1">Uncharacterized protein</fullName>
    </submittedName>
</protein>